<dbReference type="Gene3D" id="3.40.50.300">
    <property type="entry name" value="P-loop containing nucleotide triphosphate hydrolases"/>
    <property type="match status" value="2"/>
</dbReference>
<dbReference type="NCBIfam" id="NF001964">
    <property type="entry name" value="PRK00741.1"/>
    <property type="match status" value="1"/>
</dbReference>
<organism evidence="10 11">
    <name type="scientific">Nitrococcus mobilis Nb-231</name>
    <dbReference type="NCBI Taxonomy" id="314278"/>
    <lineage>
        <taxon>Bacteria</taxon>
        <taxon>Pseudomonadati</taxon>
        <taxon>Pseudomonadota</taxon>
        <taxon>Gammaproteobacteria</taxon>
        <taxon>Chromatiales</taxon>
        <taxon>Ectothiorhodospiraceae</taxon>
        <taxon>Nitrococcus</taxon>
    </lineage>
</organism>
<dbReference type="GO" id="GO:0006449">
    <property type="term" value="P:regulation of translational termination"/>
    <property type="evidence" value="ECO:0007669"/>
    <property type="project" value="UniProtKB-UniRule"/>
</dbReference>
<protein>
    <recommendedName>
        <fullName evidence="7 8">Peptide chain release factor 3</fullName>
        <shortName evidence="8">RF-3</shortName>
    </recommendedName>
</protein>
<dbReference type="NCBIfam" id="TIGR00503">
    <property type="entry name" value="prfC"/>
    <property type="match status" value="1"/>
</dbReference>
<evidence type="ECO:0000256" key="7">
    <source>
        <dbReference type="ARBA" id="ARBA00073639"/>
    </source>
</evidence>
<dbReference type="Pfam" id="PF16658">
    <property type="entry name" value="RF3_C"/>
    <property type="match status" value="1"/>
</dbReference>
<evidence type="ECO:0000259" key="9">
    <source>
        <dbReference type="PROSITE" id="PS51722"/>
    </source>
</evidence>
<gene>
    <name evidence="8" type="primary">prfC</name>
    <name evidence="10" type="ORF">NB231_02603</name>
</gene>
<evidence type="ECO:0000256" key="6">
    <source>
        <dbReference type="ARBA" id="ARBA00023134"/>
    </source>
</evidence>
<dbReference type="HAMAP" id="MF_00072">
    <property type="entry name" value="Rel_fac_3"/>
    <property type="match status" value="1"/>
</dbReference>
<dbReference type="SUPFAM" id="SSF52540">
    <property type="entry name" value="P-loop containing nucleoside triphosphate hydrolases"/>
    <property type="match status" value="1"/>
</dbReference>
<evidence type="ECO:0000256" key="3">
    <source>
        <dbReference type="ARBA" id="ARBA00022490"/>
    </source>
</evidence>
<name>A4BRQ0_9GAMM</name>
<evidence type="ECO:0000256" key="4">
    <source>
        <dbReference type="ARBA" id="ARBA00022741"/>
    </source>
</evidence>
<dbReference type="GO" id="GO:0016150">
    <property type="term" value="F:translation release factor activity, codon nonspecific"/>
    <property type="evidence" value="ECO:0007669"/>
    <property type="project" value="TreeGrafter"/>
</dbReference>
<comment type="caution">
    <text evidence="10">The sequence shown here is derived from an EMBL/GenBank/DDBJ whole genome shotgun (WGS) entry which is preliminary data.</text>
</comment>
<feature type="binding site" evidence="8">
    <location>
        <begin position="86"/>
        <end position="90"/>
    </location>
    <ligand>
        <name>GTP</name>
        <dbReference type="ChEBI" id="CHEBI:37565"/>
    </ligand>
</feature>
<dbReference type="InterPro" id="IPR000795">
    <property type="entry name" value="T_Tr_GTP-bd_dom"/>
</dbReference>
<dbReference type="Pfam" id="PF00009">
    <property type="entry name" value="GTP_EFTU"/>
    <property type="match status" value="1"/>
</dbReference>
<keyword evidence="6 8" id="KW-0342">GTP-binding</keyword>
<dbReference type="CDD" id="cd03689">
    <property type="entry name" value="RF3_II"/>
    <property type="match status" value="1"/>
</dbReference>
<dbReference type="Proteomes" id="UP000003374">
    <property type="component" value="Unassembled WGS sequence"/>
</dbReference>
<dbReference type="InterPro" id="IPR035647">
    <property type="entry name" value="EFG_III/V"/>
</dbReference>
<dbReference type="CDD" id="cd04169">
    <property type="entry name" value="RF3"/>
    <property type="match status" value="1"/>
</dbReference>
<feature type="binding site" evidence="8">
    <location>
        <begin position="18"/>
        <end position="25"/>
    </location>
    <ligand>
        <name>GTP</name>
        <dbReference type="ChEBI" id="CHEBI:37565"/>
    </ligand>
</feature>
<comment type="function">
    <text evidence="8">Increases the formation of ribosomal termination complexes and stimulates activities of RF-1 and RF-2. It binds guanine nucleotides and has strong preference for UGA stop codons. It may interact directly with the ribosome. The stimulation of RF-1 and RF-2 is significantly reduced by GTP and GDP, but not by GMP.</text>
</comment>
<proteinExistence type="inferred from homology"/>
<dbReference type="InterPro" id="IPR031157">
    <property type="entry name" value="G_TR_CS"/>
</dbReference>
<keyword evidence="5 8" id="KW-0648">Protein biosynthesis</keyword>
<dbReference type="FunFam" id="3.40.50.300:FF:000542">
    <property type="entry name" value="Peptide chain release factor 3"/>
    <property type="match status" value="1"/>
</dbReference>
<evidence type="ECO:0000256" key="8">
    <source>
        <dbReference type="HAMAP-Rule" id="MF_00072"/>
    </source>
</evidence>
<evidence type="ECO:0000313" key="10">
    <source>
        <dbReference type="EMBL" id="EAR21621.1"/>
    </source>
</evidence>
<dbReference type="AlphaFoldDB" id="A4BRQ0"/>
<dbReference type="Gene3D" id="3.30.70.3280">
    <property type="entry name" value="Peptide chain release factor 3, domain III"/>
    <property type="match status" value="1"/>
</dbReference>
<dbReference type="PANTHER" id="PTHR43556:SF2">
    <property type="entry name" value="PEPTIDE CHAIN RELEASE FACTOR RF3"/>
    <property type="match status" value="1"/>
</dbReference>
<dbReference type="GO" id="GO:0005525">
    <property type="term" value="F:GTP binding"/>
    <property type="evidence" value="ECO:0007669"/>
    <property type="project" value="UniProtKB-UniRule"/>
</dbReference>
<dbReference type="SUPFAM" id="SSF54980">
    <property type="entry name" value="EF-G C-terminal domain-like"/>
    <property type="match status" value="1"/>
</dbReference>
<dbReference type="RefSeq" id="WP_004999489.1">
    <property type="nucleotide sequence ID" value="NZ_CH672427.1"/>
</dbReference>
<dbReference type="eggNOG" id="COG4108">
    <property type="taxonomic scope" value="Bacteria"/>
</dbReference>
<keyword evidence="4 8" id="KW-0547">Nucleotide-binding</keyword>
<dbReference type="GO" id="GO:0003924">
    <property type="term" value="F:GTPase activity"/>
    <property type="evidence" value="ECO:0007669"/>
    <property type="project" value="InterPro"/>
</dbReference>
<feature type="domain" description="Tr-type G" evidence="9">
    <location>
        <begin position="9"/>
        <end position="277"/>
    </location>
</feature>
<dbReference type="InterPro" id="IPR004548">
    <property type="entry name" value="PrfC"/>
</dbReference>
<dbReference type="InterPro" id="IPR038467">
    <property type="entry name" value="RF3_dom_3_sf"/>
</dbReference>
<dbReference type="Pfam" id="PF22042">
    <property type="entry name" value="EF-G_D2"/>
    <property type="match status" value="1"/>
</dbReference>
<dbReference type="PROSITE" id="PS51722">
    <property type="entry name" value="G_TR_2"/>
    <property type="match status" value="1"/>
</dbReference>
<dbReference type="InterPro" id="IPR032090">
    <property type="entry name" value="RF3_C"/>
</dbReference>
<dbReference type="PRINTS" id="PR00315">
    <property type="entry name" value="ELONGATNFCT"/>
</dbReference>
<dbReference type="InterPro" id="IPR005225">
    <property type="entry name" value="Small_GTP-bd"/>
</dbReference>
<dbReference type="FunFam" id="3.30.70.3280:FF:000001">
    <property type="entry name" value="Peptide chain release factor 3"/>
    <property type="match status" value="1"/>
</dbReference>
<comment type="subcellular location">
    <subcellularLocation>
        <location evidence="1 8">Cytoplasm</location>
    </subcellularLocation>
</comment>
<dbReference type="GO" id="GO:0016149">
    <property type="term" value="F:translation release factor activity, codon specific"/>
    <property type="evidence" value="ECO:0007669"/>
    <property type="project" value="UniProtKB-UniRule"/>
</dbReference>
<evidence type="ECO:0000256" key="2">
    <source>
        <dbReference type="ARBA" id="ARBA00009978"/>
    </source>
</evidence>
<evidence type="ECO:0000313" key="11">
    <source>
        <dbReference type="Proteomes" id="UP000003374"/>
    </source>
</evidence>
<dbReference type="InterPro" id="IPR027417">
    <property type="entry name" value="P-loop_NTPase"/>
</dbReference>
<sequence>MSKLRTEIARRRTFAIISHPDAGKTTVTEKLLLYGGAIQLAGTVKGRKAARYATSDWLELEKQRGISVTSSVMQFPYQGFIVNLLDTPGHEDFSEDTYRTLTAVDSALMVIDSAKGVEERTIKLMDVCRLRATPIMTFMNKLDREGRDPISLMDEVEKVLKIRCAPITWPIGMGKSFRGIYHLPLDQVRLSAGGPHSPTKEEGIIKGLNNPELDKRLGLQAEQLREEVELLREASHSFDVEAYRRGELTPVFFGSAINNLGIRELLESFVEHAPPPQPRETTTRVVDSGEPMLTGFVFKIQANMDPNHRDRIAFLRVCSGVYRKSMKLRHLRSNKELRIANAITFMASEREHVQEAYPGDIVGLYNHGTIQVGDTLTEGEELKFTGIPNFAPELFRLALLQNPMRMKALQKGLIQLCEEGASQLFRPLTGNELVVGALGILQFDVVAFRLKHEYGVDCRFESANAVTARWVSCDDPERLEAFKERNRGHLALDICGDLAYLAPSRVNLELTAERWPEIRFHATREH</sequence>
<evidence type="ECO:0000256" key="5">
    <source>
        <dbReference type="ARBA" id="ARBA00022917"/>
    </source>
</evidence>
<dbReference type="OrthoDB" id="9804431at2"/>
<dbReference type="PROSITE" id="PS00301">
    <property type="entry name" value="G_TR_1"/>
    <property type="match status" value="1"/>
</dbReference>
<evidence type="ECO:0000256" key="1">
    <source>
        <dbReference type="ARBA" id="ARBA00004496"/>
    </source>
</evidence>
<dbReference type="SUPFAM" id="SSF50447">
    <property type="entry name" value="Translation proteins"/>
    <property type="match status" value="1"/>
</dbReference>
<dbReference type="HOGENOM" id="CLU_002794_2_1_6"/>
<reference evidence="10 11" key="1">
    <citation type="submission" date="2006-02" db="EMBL/GenBank/DDBJ databases">
        <authorList>
            <person name="Waterbury J."/>
            <person name="Ferriera S."/>
            <person name="Johnson J."/>
            <person name="Kravitz S."/>
            <person name="Halpern A."/>
            <person name="Remington K."/>
            <person name="Beeson K."/>
            <person name="Tran B."/>
            <person name="Rogers Y.-H."/>
            <person name="Friedman R."/>
            <person name="Venter J.C."/>
        </authorList>
    </citation>
    <scope>NUCLEOTIDE SEQUENCE [LARGE SCALE GENOMIC DNA]</scope>
    <source>
        <strain evidence="10 11">Nb-231</strain>
    </source>
</reference>
<comment type="similarity">
    <text evidence="2 8">Belongs to the TRAFAC class translation factor GTPase superfamily. Classic translation factor GTPase family. PrfC subfamily.</text>
</comment>
<accession>A4BRQ0</accession>
<keyword evidence="3 8" id="KW-0963">Cytoplasm</keyword>
<dbReference type="InterPro" id="IPR053905">
    <property type="entry name" value="EF-G-like_DII"/>
</dbReference>
<keyword evidence="11" id="KW-1185">Reference proteome</keyword>
<dbReference type="STRING" id="314278.NB231_02603"/>
<feature type="binding site" evidence="8">
    <location>
        <begin position="140"/>
        <end position="143"/>
    </location>
    <ligand>
        <name>GTP</name>
        <dbReference type="ChEBI" id="CHEBI:37565"/>
    </ligand>
</feature>
<dbReference type="GO" id="GO:0097216">
    <property type="term" value="F:guanosine tetraphosphate binding"/>
    <property type="evidence" value="ECO:0007669"/>
    <property type="project" value="UniProtKB-ARBA"/>
</dbReference>
<dbReference type="GO" id="GO:0005829">
    <property type="term" value="C:cytosol"/>
    <property type="evidence" value="ECO:0007669"/>
    <property type="project" value="TreeGrafter"/>
</dbReference>
<dbReference type="InterPro" id="IPR041732">
    <property type="entry name" value="RF3_GTP-bd"/>
</dbReference>
<dbReference type="EMBL" id="AAOF01000007">
    <property type="protein sequence ID" value="EAR21621.1"/>
    <property type="molecule type" value="Genomic_DNA"/>
</dbReference>
<dbReference type="NCBIfam" id="TIGR00231">
    <property type="entry name" value="small_GTP"/>
    <property type="match status" value="1"/>
</dbReference>
<dbReference type="InterPro" id="IPR009000">
    <property type="entry name" value="Transl_B-barrel_sf"/>
</dbReference>
<dbReference type="PANTHER" id="PTHR43556">
    <property type="entry name" value="PEPTIDE CHAIN RELEASE FACTOR RF3"/>
    <property type="match status" value="1"/>
</dbReference>